<dbReference type="SUPFAM" id="SSF53850">
    <property type="entry name" value="Periplasmic binding protein-like II"/>
    <property type="match status" value="1"/>
</dbReference>
<reference evidence="6 7" key="1">
    <citation type="submission" date="2023-09" db="EMBL/GenBank/DDBJ databases">
        <authorList>
            <person name="Rey-Velasco X."/>
        </authorList>
    </citation>
    <scope>NUCLEOTIDE SEQUENCE [LARGE SCALE GENOMIC DNA]</scope>
    <source>
        <strain evidence="6 7">W335</strain>
    </source>
</reference>
<evidence type="ECO:0000256" key="3">
    <source>
        <dbReference type="ARBA" id="ARBA00023125"/>
    </source>
</evidence>
<dbReference type="PROSITE" id="PS50931">
    <property type="entry name" value="HTH_LYSR"/>
    <property type="match status" value="1"/>
</dbReference>
<keyword evidence="3" id="KW-0238">DNA-binding</keyword>
<proteinExistence type="inferred from homology"/>
<dbReference type="PANTHER" id="PTHR30126:SF81">
    <property type="entry name" value="HTH-TYPE TRANSCRIPTIONAL REGULATOR ILVY"/>
    <property type="match status" value="1"/>
</dbReference>
<dbReference type="Proteomes" id="UP001251857">
    <property type="component" value="Unassembled WGS sequence"/>
</dbReference>
<dbReference type="PRINTS" id="PR00039">
    <property type="entry name" value="HTHLYSR"/>
</dbReference>
<dbReference type="Pfam" id="PF00126">
    <property type="entry name" value="HTH_1"/>
    <property type="match status" value="1"/>
</dbReference>
<evidence type="ECO:0000313" key="7">
    <source>
        <dbReference type="Proteomes" id="UP001251857"/>
    </source>
</evidence>
<dbReference type="RefSeq" id="WP_311653395.1">
    <property type="nucleotide sequence ID" value="NZ_JAVRIB010000011.1"/>
</dbReference>
<evidence type="ECO:0000256" key="4">
    <source>
        <dbReference type="ARBA" id="ARBA00023163"/>
    </source>
</evidence>
<feature type="domain" description="HTH lysR-type" evidence="5">
    <location>
        <begin position="1"/>
        <end position="58"/>
    </location>
</feature>
<sequence>MQLAAIEAFVTICDTGSFRAAAQRLHVSQPAVSKRLANAEARLGFALFDRVGRRVILTDAGRQFLPHARRMLAALEDGRRALDELSDRVIGHLALALSHHVAMHRMPPVLRQYVKTFPGVGLDIHFLGSEDACHAVARGHVELAIVTLPDPPIAGLDQQRVWADPMVIAVAEDHPLAQQTEVTAAQLREVPALLPEPDTQTHAIVSRAVGGHDADLTVRQHSNNLDTLKMLAEVGLGWTALPPAMLADSRLRELTLPGVTLTRALGTVRHPERHLSAAAAALLSLLNEPE</sequence>
<keyword evidence="7" id="KW-1185">Reference proteome</keyword>
<dbReference type="Gene3D" id="3.40.190.290">
    <property type="match status" value="1"/>
</dbReference>
<dbReference type="InterPro" id="IPR000847">
    <property type="entry name" value="LysR_HTH_N"/>
</dbReference>
<dbReference type="InterPro" id="IPR036390">
    <property type="entry name" value="WH_DNA-bd_sf"/>
</dbReference>
<dbReference type="CDD" id="cd05466">
    <property type="entry name" value="PBP2_LTTR_substrate"/>
    <property type="match status" value="1"/>
</dbReference>
<dbReference type="SUPFAM" id="SSF46785">
    <property type="entry name" value="Winged helix' DNA-binding domain"/>
    <property type="match status" value="1"/>
</dbReference>
<name>A0ABU3C1V2_9GAMM</name>
<dbReference type="Gene3D" id="1.10.10.10">
    <property type="entry name" value="Winged helix-like DNA-binding domain superfamily/Winged helix DNA-binding domain"/>
    <property type="match status" value="1"/>
</dbReference>
<dbReference type="Pfam" id="PF03466">
    <property type="entry name" value="LysR_substrate"/>
    <property type="match status" value="1"/>
</dbReference>
<dbReference type="InterPro" id="IPR005119">
    <property type="entry name" value="LysR_subst-bd"/>
</dbReference>
<keyword evidence="4" id="KW-0804">Transcription</keyword>
<dbReference type="PANTHER" id="PTHR30126">
    <property type="entry name" value="HTH-TYPE TRANSCRIPTIONAL REGULATOR"/>
    <property type="match status" value="1"/>
</dbReference>
<comment type="caution">
    <text evidence="6">The sequence shown here is derived from an EMBL/GenBank/DDBJ whole genome shotgun (WGS) entry which is preliminary data.</text>
</comment>
<accession>A0ABU3C1V2</accession>
<comment type="similarity">
    <text evidence="1">Belongs to the LysR transcriptional regulatory family.</text>
</comment>
<evidence type="ECO:0000256" key="1">
    <source>
        <dbReference type="ARBA" id="ARBA00009437"/>
    </source>
</evidence>
<gene>
    <name evidence="6" type="ORF">RM532_11085</name>
</gene>
<dbReference type="EMBL" id="JAVRIB010000011">
    <property type="protein sequence ID" value="MDT0635495.1"/>
    <property type="molecule type" value="Genomic_DNA"/>
</dbReference>
<evidence type="ECO:0000259" key="5">
    <source>
        <dbReference type="PROSITE" id="PS50931"/>
    </source>
</evidence>
<organism evidence="6 7">
    <name type="scientific">Spectribacter hydrogenoxidans</name>
    <dbReference type="NCBI Taxonomy" id="3075608"/>
    <lineage>
        <taxon>Bacteria</taxon>
        <taxon>Pseudomonadati</taxon>
        <taxon>Pseudomonadota</taxon>
        <taxon>Gammaproteobacteria</taxon>
        <taxon>Salinisphaerales</taxon>
        <taxon>Salinisphaeraceae</taxon>
        <taxon>Spectribacter</taxon>
    </lineage>
</organism>
<dbReference type="InterPro" id="IPR036388">
    <property type="entry name" value="WH-like_DNA-bd_sf"/>
</dbReference>
<keyword evidence="2" id="KW-0805">Transcription regulation</keyword>
<protein>
    <submittedName>
        <fullName evidence="6">LysR family transcriptional regulator</fullName>
    </submittedName>
</protein>
<evidence type="ECO:0000256" key="2">
    <source>
        <dbReference type="ARBA" id="ARBA00023015"/>
    </source>
</evidence>
<evidence type="ECO:0000313" key="6">
    <source>
        <dbReference type="EMBL" id="MDT0635495.1"/>
    </source>
</evidence>